<evidence type="ECO:0000259" key="2">
    <source>
        <dbReference type="PROSITE" id="PS50158"/>
    </source>
</evidence>
<feature type="domain" description="CCHC-type" evidence="2">
    <location>
        <begin position="13"/>
        <end position="28"/>
    </location>
</feature>
<reference evidence="3" key="1">
    <citation type="journal article" date="2019" name="Sci. Rep.">
        <title>Draft genome of Tanacetum cinerariifolium, the natural source of mosquito coil.</title>
        <authorList>
            <person name="Yamashiro T."/>
            <person name="Shiraishi A."/>
            <person name="Satake H."/>
            <person name="Nakayama K."/>
        </authorList>
    </citation>
    <scope>NUCLEOTIDE SEQUENCE</scope>
</reference>
<comment type="caution">
    <text evidence="3">The sequence shown here is derived from an EMBL/GenBank/DDBJ whole genome shotgun (WGS) entry which is preliminary data.</text>
</comment>
<dbReference type="SUPFAM" id="SSF57756">
    <property type="entry name" value="Retrovirus zinc finger-like domains"/>
    <property type="match status" value="1"/>
</dbReference>
<dbReference type="Gene3D" id="4.10.60.10">
    <property type="entry name" value="Zinc finger, CCHC-type"/>
    <property type="match status" value="1"/>
</dbReference>
<dbReference type="Pfam" id="PF00098">
    <property type="entry name" value="zf-CCHC"/>
    <property type="match status" value="1"/>
</dbReference>
<dbReference type="SMART" id="SM00343">
    <property type="entry name" value="ZnF_C2HC"/>
    <property type="match status" value="1"/>
</dbReference>
<feature type="non-terminal residue" evidence="3">
    <location>
        <position position="1"/>
    </location>
</feature>
<keyword evidence="1" id="KW-0479">Metal-binding</keyword>
<name>A0A699UPN3_TANCI</name>
<dbReference type="EMBL" id="BKCJ011332433">
    <property type="protein sequence ID" value="GFD21804.1"/>
    <property type="molecule type" value="Genomic_DNA"/>
</dbReference>
<feature type="non-terminal residue" evidence="3">
    <location>
        <position position="81"/>
    </location>
</feature>
<dbReference type="InterPro" id="IPR001878">
    <property type="entry name" value="Znf_CCHC"/>
</dbReference>
<protein>
    <recommendedName>
        <fullName evidence="2">CCHC-type domain-containing protein</fullName>
    </recommendedName>
</protein>
<dbReference type="GO" id="GO:0003676">
    <property type="term" value="F:nucleic acid binding"/>
    <property type="evidence" value="ECO:0007669"/>
    <property type="project" value="InterPro"/>
</dbReference>
<dbReference type="PROSITE" id="PS50158">
    <property type="entry name" value="ZF_CCHC"/>
    <property type="match status" value="1"/>
</dbReference>
<proteinExistence type="predicted"/>
<dbReference type="GO" id="GO:0008270">
    <property type="term" value="F:zinc ion binding"/>
    <property type="evidence" value="ECO:0007669"/>
    <property type="project" value="UniProtKB-KW"/>
</dbReference>
<sequence>RHPGECRRAAGTCFKCGQTSHLQKDCEKNTTVSTSGQADKSQVHRVVFSPSLRIMLLRPQIISALQACTLLSHGCEGFLAT</sequence>
<organism evidence="3">
    <name type="scientific">Tanacetum cinerariifolium</name>
    <name type="common">Dalmatian daisy</name>
    <name type="synonym">Chrysanthemum cinerariifolium</name>
    <dbReference type="NCBI Taxonomy" id="118510"/>
    <lineage>
        <taxon>Eukaryota</taxon>
        <taxon>Viridiplantae</taxon>
        <taxon>Streptophyta</taxon>
        <taxon>Embryophyta</taxon>
        <taxon>Tracheophyta</taxon>
        <taxon>Spermatophyta</taxon>
        <taxon>Magnoliopsida</taxon>
        <taxon>eudicotyledons</taxon>
        <taxon>Gunneridae</taxon>
        <taxon>Pentapetalae</taxon>
        <taxon>asterids</taxon>
        <taxon>campanulids</taxon>
        <taxon>Asterales</taxon>
        <taxon>Asteraceae</taxon>
        <taxon>Asteroideae</taxon>
        <taxon>Anthemideae</taxon>
        <taxon>Anthemidinae</taxon>
        <taxon>Tanacetum</taxon>
    </lineage>
</organism>
<gene>
    <name evidence="3" type="ORF">Tci_893773</name>
</gene>
<keyword evidence="1" id="KW-0862">Zinc</keyword>
<evidence type="ECO:0000313" key="3">
    <source>
        <dbReference type="EMBL" id="GFD21804.1"/>
    </source>
</evidence>
<dbReference type="AlphaFoldDB" id="A0A699UPN3"/>
<keyword evidence="1" id="KW-0863">Zinc-finger</keyword>
<accession>A0A699UPN3</accession>
<evidence type="ECO:0000256" key="1">
    <source>
        <dbReference type="PROSITE-ProRule" id="PRU00047"/>
    </source>
</evidence>
<dbReference type="InterPro" id="IPR036875">
    <property type="entry name" value="Znf_CCHC_sf"/>
</dbReference>